<evidence type="ECO:0000313" key="4">
    <source>
        <dbReference type="EMBL" id="GHA50279.1"/>
    </source>
</evidence>
<evidence type="ECO:0000256" key="3">
    <source>
        <dbReference type="SAM" id="Phobius"/>
    </source>
</evidence>
<dbReference type="InterPro" id="IPR000462">
    <property type="entry name" value="CDP-OH_P_trans"/>
</dbReference>
<dbReference type="GO" id="GO:0008654">
    <property type="term" value="P:phospholipid biosynthetic process"/>
    <property type="evidence" value="ECO:0007669"/>
    <property type="project" value="InterPro"/>
</dbReference>
<protein>
    <submittedName>
        <fullName evidence="4">Phosphatidylserine synthase</fullName>
    </submittedName>
</protein>
<dbReference type="Proteomes" id="UP000610456">
    <property type="component" value="Unassembled WGS sequence"/>
</dbReference>
<dbReference type="Pfam" id="PF01066">
    <property type="entry name" value="CDP-OH_P_transf"/>
    <property type="match status" value="1"/>
</dbReference>
<dbReference type="RefSeq" id="WP_189606242.1">
    <property type="nucleotide sequence ID" value="NZ_BMXB01000023.1"/>
</dbReference>
<dbReference type="GO" id="GO:0016020">
    <property type="term" value="C:membrane"/>
    <property type="evidence" value="ECO:0007669"/>
    <property type="project" value="InterPro"/>
</dbReference>
<accession>A0A918SK86</accession>
<gene>
    <name evidence="4" type="primary">pssA</name>
    <name evidence="4" type="ORF">GCM10007103_33750</name>
</gene>
<dbReference type="PROSITE" id="PS00379">
    <property type="entry name" value="CDP_ALCOHOL_P_TRANSF"/>
    <property type="match status" value="1"/>
</dbReference>
<dbReference type="EMBL" id="BMXB01000023">
    <property type="protein sequence ID" value="GHA50279.1"/>
    <property type="molecule type" value="Genomic_DNA"/>
</dbReference>
<evidence type="ECO:0000256" key="2">
    <source>
        <dbReference type="RuleBase" id="RU003750"/>
    </source>
</evidence>
<keyword evidence="1 2" id="KW-0808">Transferase</keyword>
<keyword evidence="3" id="KW-0812">Transmembrane</keyword>
<feature type="transmembrane region" description="Helical" evidence="3">
    <location>
        <begin position="213"/>
        <end position="241"/>
    </location>
</feature>
<dbReference type="InterPro" id="IPR043130">
    <property type="entry name" value="CDP-OH_PTrfase_TM_dom"/>
</dbReference>
<sequence length="257" mass="28277">MSLKKHIPNIITLLNLFAGSIAVVFAVQGNLVMAAIFVALGIFFDFFDGLAARALNVKSELGLQLDSLADMVTSGVVPGIVMFQLFLKALPGESAASTDWSSGQDLLVWDFHYGALFGLLVTLASGYRLAKFNIDERQSDSFIGLPTPANALLILSLPLILIFQPQPEVVSIILNEWFLAALTIFSCFMLNAEIPLFALKFDSWAFSDNKLRYFFIVFCLVLLFVFHFVAIPLIIVSYVLLSIIATGRTKREARAGN</sequence>
<feature type="transmembrane region" description="Helical" evidence="3">
    <location>
        <begin position="142"/>
        <end position="163"/>
    </location>
</feature>
<keyword evidence="3" id="KW-1133">Transmembrane helix</keyword>
<dbReference type="AlphaFoldDB" id="A0A918SK86"/>
<dbReference type="GO" id="GO:0016780">
    <property type="term" value="F:phosphotransferase activity, for other substituted phosphate groups"/>
    <property type="evidence" value="ECO:0007669"/>
    <property type="project" value="InterPro"/>
</dbReference>
<feature type="transmembrane region" description="Helical" evidence="3">
    <location>
        <begin position="7"/>
        <end position="27"/>
    </location>
</feature>
<evidence type="ECO:0000313" key="5">
    <source>
        <dbReference type="Proteomes" id="UP000610456"/>
    </source>
</evidence>
<name>A0A918SK86_9FLAO</name>
<organism evidence="4 5">
    <name type="scientific">Salinimicrobium marinum</name>
    <dbReference type="NCBI Taxonomy" id="680283"/>
    <lineage>
        <taxon>Bacteria</taxon>
        <taxon>Pseudomonadati</taxon>
        <taxon>Bacteroidota</taxon>
        <taxon>Flavobacteriia</taxon>
        <taxon>Flavobacteriales</taxon>
        <taxon>Flavobacteriaceae</taxon>
        <taxon>Salinimicrobium</taxon>
    </lineage>
</organism>
<reference evidence="4" key="2">
    <citation type="submission" date="2020-09" db="EMBL/GenBank/DDBJ databases">
        <authorList>
            <person name="Sun Q."/>
            <person name="Kim S."/>
        </authorList>
    </citation>
    <scope>NUCLEOTIDE SEQUENCE</scope>
    <source>
        <strain evidence="4">KCTC 12719</strain>
    </source>
</reference>
<feature type="transmembrane region" description="Helical" evidence="3">
    <location>
        <begin position="107"/>
        <end position="130"/>
    </location>
</feature>
<keyword evidence="5" id="KW-1185">Reference proteome</keyword>
<keyword evidence="3" id="KW-0472">Membrane</keyword>
<feature type="transmembrane region" description="Helical" evidence="3">
    <location>
        <begin position="33"/>
        <end position="55"/>
    </location>
</feature>
<feature type="transmembrane region" description="Helical" evidence="3">
    <location>
        <begin position="169"/>
        <end position="192"/>
    </location>
</feature>
<comment type="caution">
    <text evidence="4">The sequence shown here is derived from an EMBL/GenBank/DDBJ whole genome shotgun (WGS) entry which is preliminary data.</text>
</comment>
<dbReference type="InterPro" id="IPR048254">
    <property type="entry name" value="CDP_ALCOHOL_P_TRANSF_CS"/>
</dbReference>
<reference evidence="4" key="1">
    <citation type="journal article" date="2014" name="Int. J. Syst. Evol. Microbiol.">
        <title>Complete genome sequence of Corynebacterium casei LMG S-19264T (=DSM 44701T), isolated from a smear-ripened cheese.</title>
        <authorList>
            <consortium name="US DOE Joint Genome Institute (JGI-PGF)"/>
            <person name="Walter F."/>
            <person name="Albersmeier A."/>
            <person name="Kalinowski J."/>
            <person name="Ruckert C."/>
        </authorList>
    </citation>
    <scope>NUCLEOTIDE SEQUENCE</scope>
    <source>
        <strain evidence="4">KCTC 12719</strain>
    </source>
</reference>
<feature type="transmembrane region" description="Helical" evidence="3">
    <location>
        <begin position="67"/>
        <end position="87"/>
    </location>
</feature>
<dbReference type="Gene3D" id="1.20.120.1760">
    <property type="match status" value="1"/>
</dbReference>
<proteinExistence type="inferred from homology"/>
<comment type="similarity">
    <text evidence="2">Belongs to the CDP-alcohol phosphatidyltransferase class-I family.</text>
</comment>
<evidence type="ECO:0000256" key="1">
    <source>
        <dbReference type="ARBA" id="ARBA00022679"/>
    </source>
</evidence>